<dbReference type="Proteomes" id="UP001363622">
    <property type="component" value="Unassembled WGS sequence"/>
</dbReference>
<dbReference type="EMBL" id="JBBPHU010000025">
    <property type="protein sequence ID" value="KAK7508801.1"/>
    <property type="molecule type" value="Genomic_DNA"/>
</dbReference>
<proteinExistence type="predicted"/>
<protein>
    <submittedName>
        <fullName evidence="1">Uncharacterized protein</fullName>
    </submittedName>
</protein>
<keyword evidence="2" id="KW-1185">Reference proteome</keyword>
<comment type="caution">
    <text evidence="1">The sequence shown here is derived from an EMBL/GenBank/DDBJ whole genome shotgun (WGS) entry which is preliminary data.</text>
</comment>
<reference evidence="1 2" key="1">
    <citation type="submission" date="2024-04" db="EMBL/GenBank/DDBJ databases">
        <title>Phyllosticta paracitricarpa is synonymous to the EU quarantine fungus P. citricarpa based on phylogenomic analyses.</title>
        <authorList>
            <consortium name="Lawrence Berkeley National Laboratory"/>
            <person name="Van Ingen-Buijs V.A."/>
            <person name="Van Westerhoven A.C."/>
            <person name="Haridas S."/>
            <person name="Skiadas P."/>
            <person name="Martin F."/>
            <person name="Groenewald J.Z."/>
            <person name="Crous P.W."/>
            <person name="Seidl M.F."/>
        </authorList>
    </citation>
    <scope>NUCLEOTIDE SEQUENCE [LARGE SCALE GENOMIC DNA]</scope>
    <source>
        <strain evidence="1 2">CBS 123371</strain>
    </source>
</reference>
<accession>A0ABR1KCF4</accession>
<name>A0ABR1KCF4_9PEZI</name>
<sequence length="189" mass="20680">MTTQQRRLARSVQPKPMSSPCLATMVCSSASLSASSENLSLYMARSPWLLEMVMTAPAANIKSSLNIPSSSSASANLSFVPRINDQPRASRPRGFPSRMHDRASIHSSRAILIEASCGWSSWCQASWIKMAYKTGSSFKELELNSAILCSPKDLDMDLVWFCTMCKFSTSCSNAFARFQGDAVAIMSTI</sequence>
<evidence type="ECO:0000313" key="1">
    <source>
        <dbReference type="EMBL" id="KAK7508801.1"/>
    </source>
</evidence>
<evidence type="ECO:0000313" key="2">
    <source>
        <dbReference type="Proteomes" id="UP001363622"/>
    </source>
</evidence>
<gene>
    <name evidence="1" type="ORF">IWZ03DRAFT_391183</name>
</gene>
<organism evidence="1 2">
    <name type="scientific">Phyllosticta citriasiana</name>
    <dbReference type="NCBI Taxonomy" id="595635"/>
    <lineage>
        <taxon>Eukaryota</taxon>
        <taxon>Fungi</taxon>
        <taxon>Dikarya</taxon>
        <taxon>Ascomycota</taxon>
        <taxon>Pezizomycotina</taxon>
        <taxon>Dothideomycetes</taxon>
        <taxon>Dothideomycetes incertae sedis</taxon>
        <taxon>Botryosphaeriales</taxon>
        <taxon>Phyllostictaceae</taxon>
        <taxon>Phyllosticta</taxon>
    </lineage>
</organism>